<dbReference type="Pfam" id="PF07892">
    <property type="entry name" value="DUF1667"/>
    <property type="match status" value="1"/>
</dbReference>
<dbReference type="EMBL" id="VSSQ01131036">
    <property type="protein sequence ID" value="MPN58391.1"/>
    <property type="molecule type" value="Genomic_DNA"/>
</dbReference>
<dbReference type="PANTHER" id="PTHR39450:SF1">
    <property type="entry name" value="DUF1667 DOMAIN-CONTAINING PROTEIN"/>
    <property type="match status" value="1"/>
</dbReference>
<proteinExistence type="predicted"/>
<comment type="caution">
    <text evidence="1">The sequence shown here is derived from an EMBL/GenBank/DDBJ whole genome shotgun (WGS) entry which is preliminary data.</text>
</comment>
<evidence type="ECO:0000313" key="1">
    <source>
        <dbReference type="EMBL" id="MPN58391.1"/>
    </source>
</evidence>
<name>A0A645J434_9ZZZZ</name>
<sequence length="128" mass="13823">MSVREYTCVVCPNGCPLRVDVEERDGCPVVLSVLGNVCKRGEKWARQEVENPLRTIASSVPVAGGDFAMASVRTNRPIPLAKVRAVMDEIRDVRLDAPVNTGDVILHNPAGTDTDVIATRTVRAARAV</sequence>
<dbReference type="PANTHER" id="PTHR39450">
    <property type="entry name" value="MOLYBDOPTERIN OXIDOREDUCTASE, 4FE-4S CLUSTER-BINDING SUBUNIT"/>
    <property type="match status" value="1"/>
</dbReference>
<organism evidence="1">
    <name type="scientific">bioreactor metagenome</name>
    <dbReference type="NCBI Taxonomy" id="1076179"/>
    <lineage>
        <taxon>unclassified sequences</taxon>
        <taxon>metagenomes</taxon>
        <taxon>ecological metagenomes</taxon>
    </lineage>
</organism>
<dbReference type="InterPro" id="IPR012460">
    <property type="entry name" value="DUF1667"/>
</dbReference>
<dbReference type="Gene3D" id="3.10.530.10">
    <property type="entry name" value="CPE0013-like"/>
    <property type="match status" value="1"/>
</dbReference>
<dbReference type="AlphaFoldDB" id="A0A645J434"/>
<evidence type="ECO:0008006" key="2">
    <source>
        <dbReference type="Google" id="ProtNLM"/>
    </source>
</evidence>
<dbReference type="SUPFAM" id="SSF160148">
    <property type="entry name" value="CPE0013-like"/>
    <property type="match status" value="1"/>
</dbReference>
<reference evidence="1" key="1">
    <citation type="submission" date="2019-08" db="EMBL/GenBank/DDBJ databases">
        <authorList>
            <person name="Kucharzyk K."/>
            <person name="Murdoch R.W."/>
            <person name="Higgins S."/>
            <person name="Loffler F."/>
        </authorList>
    </citation>
    <scope>NUCLEOTIDE SEQUENCE</scope>
</reference>
<protein>
    <recommendedName>
        <fullName evidence="2">4Fe-4S Mo/W bis-MGD-type domain-containing protein</fullName>
    </recommendedName>
</protein>
<accession>A0A645J434</accession>
<dbReference type="InterPro" id="IPR036593">
    <property type="entry name" value="CPE0013-like_sf"/>
</dbReference>
<gene>
    <name evidence="1" type="ORF">SDC9_206096</name>
</gene>